<accession>M5RQT3</accession>
<sequence length="161" mass="17936">MKYFEEIHEKNDSKAAAFILSQQIAFPLSMIAMVTVVVAFGHLMAHPQHTIAIGDDPLTLANAKKATIWSLTIVGVLSALDLVWTLIAHQSGAMRELNPLGNGLIHDPVQLILFKITITGLAIGILYYLHEQPLARRATWWCCLVLTLLTARWLTFNSMFL</sequence>
<evidence type="ECO:0000259" key="2">
    <source>
        <dbReference type="Pfam" id="PF18902"/>
    </source>
</evidence>
<dbReference type="PATRIC" id="fig|1265738.3.peg.6769"/>
<gene>
    <name evidence="3" type="ORF">RMSM_06773</name>
</gene>
<feature type="transmembrane region" description="Helical" evidence="1">
    <location>
        <begin position="138"/>
        <end position="156"/>
    </location>
</feature>
<dbReference type="RefSeq" id="WP_008707034.1">
    <property type="nucleotide sequence ID" value="NZ_ANOG01000971.1"/>
</dbReference>
<keyword evidence="3" id="KW-0808">Transferase</keyword>
<evidence type="ECO:0000256" key="1">
    <source>
        <dbReference type="SAM" id="Phobius"/>
    </source>
</evidence>
<evidence type="ECO:0000313" key="4">
    <source>
        <dbReference type="Proteomes" id="UP000011991"/>
    </source>
</evidence>
<feature type="transmembrane region" description="Helical" evidence="1">
    <location>
        <begin position="109"/>
        <end position="129"/>
    </location>
</feature>
<protein>
    <submittedName>
        <fullName evidence="3">Receptor protein kinase-like protein</fullName>
    </submittedName>
</protein>
<name>M5RQT3_9BACT</name>
<keyword evidence="3" id="KW-0675">Receptor</keyword>
<keyword evidence="1" id="KW-0472">Membrane</keyword>
<keyword evidence="3" id="KW-0418">Kinase</keyword>
<keyword evidence="1" id="KW-0812">Transmembrane</keyword>
<feature type="transmembrane region" description="Helical" evidence="1">
    <location>
        <begin position="24"/>
        <end position="45"/>
    </location>
</feature>
<dbReference type="GO" id="GO:0016301">
    <property type="term" value="F:kinase activity"/>
    <property type="evidence" value="ECO:0007669"/>
    <property type="project" value="UniProtKB-KW"/>
</dbReference>
<dbReference type="Proteomes" id="UP000011991">
    <property type="component" value="Unassembled WGS sequence"/>
</dbReference>
<organism evidence="3 4">
    <name type="scientific">Rhodopirellula maiorica SM1</name>
    <dbReference type="NCBI Taxonomy" id="1265738"/>
    <lineage>
        <taxon>Bacteria</taxon>
        <taxon>Pseudomonadati</taxon>
        <taxon>Planctomycetota</taxon>
        <taxon>Planctomycetia</taxon>
        <taxon>Pirellulales</taxon>
        <taxon>Pirellulaceae</taxon>
        <taxon>Novipirellula</taxon>
    </lineage>
</organism>
<comment type="caution">
    <text evidence="3">The sequence shown here is derived from an EMBL/GenBank/DDBJ whole genome shotgun (WGS) entry which is preliminary data.</text>
</comment>
<keyword evidence="4" id="KW-1185">Reference proteome</keyword>
<keyword evidence="1" id="KW-1133">Transmembrane helix</keyword>
<feature type="transmembrane region" description="Helical" evidence="1">
    <location>
        <begin position="66"/>
        <end position="89"/>
    </location>
</feature>
<evidence type="ECO:0000313" key="3">
    <source>
        <dbReference type="EMBL" id="EMI16294.1"/>
    </source>
</evidence>
<dbReference type="InterPro" id="IPR043717">
    <property type="entry name" value="DUF5658"/>
</dbReference>
<dbReference type="AlphaFoldDB" id="M5RQT3"/>
<feature type="domain" description="DUF5658" evidence="2">
    <location>
        <begin position="73"/>
        <end position="150"/>
    </location>
</feature>
<proteinExistence type="predicted"/>
<dbReference type="EMBL" id="ANOG01000971">
    <property type="protein sequence ID" value="EMI16294.1"/>
    <property type="molecule type" value="Genomic_DNA"/>
</dbReference>
<dbReference type="OrthoDB" id="278234at2"/>
<reference evidence="3 4" key="1">
    <citation type="journal article" date="2013" name="Mar. Genomics">
        <title>Expression of sulfatases in Rhodopirellula baltica and the diversity of sulfatases in the genus Rhodopirellula.</title>
        <authorList>
            <person name="Wegner C.E."/>
            <person name="Richter-Heitmann T."/>
            <person name="Klindworth A."/>
            <person name="Klockow C."/>
            <person name="Richter M."/>
            <person name="Achstetter T."/>
            <person name="Glockner F.O."/>
            <person name="Harder J."/>
        </authorList>
    </citation>
    <scope>NUCLEOTIDE SEQUENCE [LARGE SCALE GENOMIC DNA]</scope>
    <source>
        <strain evidence="3 4">SM1</strain>
    </source>
</reference>
<dbReference type="Pfam" id="PF18902">
    <property type="entry name" value="DUF5658"/>
    <property type="match status" value="1"/>
</dbReference>